<keyword evidence="1" id="KW-1133">Transmembrane helix</keyword>
<evidence type="ECO:0000256" key="1">
    <source>
        <dbReference type="SAM" id="Phobius"/>
    </source>
</evidence>
<feature type="transmembrane region" description="Helical" evidence="1">
    <location>
        <begin position="33"/>
        <end position="57"/>
    </location>
</feature>
<name>A0A0H5DQ22_9BACT</name>
<keyword evidence="1" id="KW-0812">Transmembrane</keyword>
<organism evidence="2 3">
    <name type="scientific">Estrella lausannensis</name>
    <dbReference type="NCBI Taxonomy" id="483423"/>
    <lineage>
        <taxon>Bacteria</taxon>
        <taxon>Pseudomonadati</taxon>
        <taxon>Chlamydiota</taxon>
        <taxon>Chlamydiia</taxon>
        <taxon>Parachlamydiales</taxon>
        <taxon>Candidatus Criblamydiaceae</taxon>
        <taxon>Estrella</taxon>
    </lineage>
</organism>
<dbReference type="AlphaFoldDB" id="A0A0H5DQ22"/>
<accession>A0A0H5DQ22</accession>
<evidence type="ECO:0000313" key="3">
    <source>
        <dbReference type="Proteomes" id="UP000220251"/>
    </source>
</evidence>
<reference evidence="3" key="1">
    <citation type="submission" date="2015-06" db="EMBL/GenBank/DDBJ databases">
        <authorList>
            <person name="Bertelli C."/>
        </authorList>
    </citation>
    <scope>NUCLEOTIDE SEQUENCE [LARGE SCALE GENOMIC DNA]</scope>
    <source>
        <strain evidence="3">CRIB-30</strain>
    </source>
</reference>
<keyword evidence="3" id="KW-1185">Reference proteome</keyword>
<keyword evidence="1" id="KW-0472">Membrane</keyword>
<protein>
    <submittedName>
        <fullName evidence="2">Conserved putative secreted protein</fullName>
    </submittedName>
</protein>
<evidence type="ECO:0000313" key="2">
    <source>
        <dbReference type="EMBL" id="CRX38143.1"/>
    </source>
</evidence>
<dbReference type="Proteomes" id="UP000220251">
    <property type="component" value="Unassembled WGS sequence"/>
</dbReference>
<proteinExistence type="predicted"/>
<sequence length="97" mass="10458">MLLLYCDAITKLMQQPPIYDGDKDGGALTLENILTTVALAFVIVSIALALIGIGYLVTGKNKIRLGSCGRNPHQDKDGSCGTKRSCSLCDKDEKEQK</sequence>
<gene>
    <name evidence="2" type="ORF">ELAC_0791</name>
</gene>
<dbReference type="EMBL" id="CWGJ01000011">
    <property type="protein sequence ID" value="CRX38143.1"/>
    <property type="molecule type" value="Genomic_DNA"/>
</dbReference>